<dbReference type="SUPFAM" id="SSF47592">
    <property type="entry name" value="SWIB/MDM2 domain"/>
    <property type="match status" value="1"/>
</dbReference>
<reference evidence="2 3" key="1">
    <citation type="submission" date="2013-11" db="EMBL/GenBank/DDBJ databases">
        <title>Opisthorchis viverrini - life in the bile duct.</title>
        <authorList>
            <person name="Young N.D."/>
            <person name="Nagarajan N."/>
            <person name="Lin S.J."/>
            <person name="Korhonen P.K."/>
            <person name="Jex A.R."/>
            <person name="Hall R.S."/>
            <person name="Safavi-Hemami H."/>
            <person name="Kaewkong W."/>
            <person name="Bertrand D."/>
            <person name="Gao S."/>
            <person name="Seet Q."/>
            <person name="Wongkham S."/>
            <person name="Teh B.T."/>
            <person name="Wongkham C."/>
            <person name="Intapan P.M."/>
            <person name="Maleewong W."/>
            <person name="Yang X."/>
            <person name="Hu M."/>
            <person name="Wang Z."/>
            <person name="Hofmann A."/>
            <person name="Sternberg P.W."/>
            <person name="Tan P."/>
            <person name="Wang J."/>
            <person name="Gasser R.B."/>
        </authorList>
    </citation>
    <scope>NUCLEOTIDE SEQUENCE [LARGE SCALE GENOMIC DNA]</scope>
</reference>
<dbReference type="STRING" id="6198.A0A075AC21"/>
<gene>
    <name evidence="2" type="ORF">T265_07270</name>
</gene>
<evidence type="ECO:0000313" key="3">
    <source>
        <dbReference type="Proteomes" id="UP000054324"/>
    </source>
</evidence>
<sequence>MNMEPPTASKVYDCMCSLKHHRASGPDDPPPAWFKDGGEVLSQRLSDLFACIWKKESVQDNWGESVIVPVFKKGARSDWQPQGDQLDPGHNETVGVNCDSSPYGPRTTTTVTVAQPMSSQMSNTAPAQVAGRRMLPTDPRLHQIIGRAAAAKRKRRLADRLLPKTIREIIPESESYMELLEVEKKLDFVLMRKRLTLQEAMKRPFKVKRKLRVMLSSTFKPGIPAGAVGPDGQRLTGDAAPGWELRVEGQLLDKPGQPSNNDAKYRRKFSSFFKSLVIELDRDLYGPDNHLVEWHRTPTTAETDGFQVKRRGDSNVRCTVLLMLDHQPPEYKLDPRLARILALHSGTRSQIFYALWSYIKTHKLQDPNEKDFINCDPYLEQVFNCPRMRFAEIPSRLVPLQQPPDPVVINHVITVEGDSPKTACYDIDVEVDDVYKTMVHSYLSSVQSNQELSAIDSKIHEFVEQINQMKVHREFYLEFSRDPQAFISRWLASQARDYWVMTDATPGHPEEERRAEFYHAPWTQEAVMRYFYNRISQRRQDLEHALGLNNG</sequence>
<dbReference type="GeneID" id="20321449"/>
<protein>
    <recommendedName>
        <fullName evidence="1">DM2 domain-containing protein</fullName>
    </recommendedName>
</protein>
<dbReference type="Pfam" id="PF02201">
    <property type="entry name" value="SWIB"/>
    <property type="match status" value="1"/>
</dbReference>
<dbReference type="RefSeq" id="XP_009171012.1">
    <property type="nucleotide sequence ID" value="XM_009172748.1"/>
</dbReference>
<dbReference type="InterPro" id="IPR003121">
    <property type="entry name" value="SWIB_MDM2_domain"/>
</dbReference>
<dbReference type="InterPro" id="IPR036885">
    <property type="entry name" value="SWIB_MDM2_dom_sf"/>
</dbReference>
<dbReference type="Gene3D" id="1.10.245.10">
    <property type="entry name" value="SWIB/MDM2 domain"/>
    <property type="match status" value="1"/>
</dbReference>
<dbReference type="CTD" id="20321449"/>
<dbReference type="Proteomes" id="UP000054324">
    <property type="component" value="Unassembled WGS sequence"/>
</dbReference>
<dbReference type="InterPro" id="IPR019835">
    <property type="entry name" value="SWIB_domain"/>
</dbReference>
<dbReference type="SMART" id="SM00151">
    <property type="entry name" value="SWIB"/>
    <property type="match status" value="1"/>
</dbReference>
<dbReference type="PROSITE" id="PS51925">
    <property type="entry name" value="SWIB_MDM2"/>
    <property type="match status" value="1"/>
</dbReference>
<name>A0A075AC21_OPIVI</name>
<accession>A0A075AC21</accession>
<dbReference type="AlphaFoldDB" id="A0A075AC21"/>
<dbReference type="PANTHER" id="PTHR13844">
    <property type="entry name" value="SWI/SNF-RELATED MATRIX-ASSOCIATED ACTIN-DEPENDENT REGULATOR OF CHROMATIN SUBFAMILY D"/>
    <property type="match status" value="1"/>
</dbReference>
<feature type="domain" description="DM2" evidence="1">
    <location>
        <begin position="326"/>
        <end position="403"/>
    </location>
</feature>
<evidence type="ECO:0000313" key="2">
    <source>
        <dbReference type="EMBL" id="KER25229.1"/>
    </source>
</evidence>
<dbReference type="OrthoDB" id="10263741at2759"/>
<proteinExistence type="predicted"/>
<dbReference type="EMBL" id="KL596783">
    <property type="protein sequence ID" value="KER25229.1"/>
    <property type="molecule type" value="Genomic_DNA"/>
</dbReference>
<keyword evidence="3" id="KW-1185">Reference proteome</keyword>
<dbReference type="KEGG" id="ovi:T265_07270"/>
<organism evidence="2 3">
    <name type="scientific">Opisthorchis viverrini</name>
    <name type="common">Southeast Asian liver fluke</name>
    <dbReference type="NCBI Taxonomy" id="6198"/>
    <lineage>
        <taxon>Eukaryota</taxon>
        <taxon>Metazoa</taxon>
        <taxon>Spiralia</taxon>
        <taxon>Lophotrochozoa</taxon>
        <taxon>Platyhelminthes</taxon>
        <taxon>Trematoda</taxon>
        <taxon>Digenea</taxon>
        <taxon>Opisthorchiida</taxon>
        <taxon>Opisthorchiata</taxon>
        <taxon>Opisthorchiidae</taxon>
        <taxon>Opisthorchis</taxon>
    </lineage>
</organism>
<evidence type="ECO:0000259" key="1">
    <source>
        <dbReference type="PROSITE" id="PS51925"/>
    </source>
</evidence>